<dbReference type="PROSITE" id="PS50172">
    <property type="entry name" value="BRCT"/>
    <property type="match status" value="1"/>
</dbReference>
<feature type="region of interest" description="Disordered" evidence="1">
    <location>
        <begin position="216"/>
        <end position="264"/>
    </location>
</feature>
<evidence type="ECO:0000256" key="1">
    <source>
        <dbReference type="SAM" id="MobiDB-lite"/>
    </source>
</evidence>
<feature type="non-terminal residue" evidence="3">
    <location>
        <position position="264"/>
    </location>
</feature>
<dbReference type="InterPro" id="IPR036420">
    <property type="entry name" value="BRCT_dom_sf"/>
</dbReference>
<dbReference type="PANTHER" id="PTHR47576:SF2">
    <property type="entry name" value="BRCT DOMAIN DNA REPAIR PROTEIN-RELATED"/>
    <property type="match status" value="1"/>
</dbReference>
<gene>
    <name evidence="3" type="ORF">TSPGSL018_26109</name>
</gene>
<dbReference type="EMBL" id="GBEZ01011400">
    <property type="protein sequence ID" value="JAC74383.1"/>
    <property type="molecule type" value="Transcribed_RNA"/>
</dbReference>
<dbReference type="PANTHER" id="PTHR47576">
    <property type="entry name" value="BRCT DOMAIN DNA REPAIR PROTEIN-RELATED"/>
    <property type="match status" value="1"/>
</dbReference>
<feature type="compositionally biased region" description="Polar residues" evidence="1">
    <location>
        <begin position="239"/>
        <end position="252"/>
    </location>
</feature>
<feature type="domain" description="BRCT" evidence="2">
    <location>
        <begin position="12"/>
        <end position="104"/>
    </location>
</feature>
<evidence type="ECO:0000313" key="3">
    <source>
        <dbReference type="EMBL" id="JAC74383.1"/>
    </source>
</evidence>
<sequence length="264" mass="28623">MGDCAESLRWCEGLTICATGLSKDCRGRLAKRVADLGGRYSAALRRGCTHLLVCESIEKGERSSQKLCHALKVHKRLKLVIVKFCWWELSCRKGSRLPEEEFSIGLEHRNLTVKGLQRSHAGCGVPTPPRCSGEGTCRAATLVSATTLRPDTFSRPPMLRAPGESLRDPCVMAKSSPRMASASCMDRAIWLGMEKVKKQEGGVPKDGLDACKPSAAAVEKSPHRLPTNGTGAREVAPSAPSQRHWSQGSNRFWTGRARSGACPG</sequence>
<evidence type="ECO:0000259" key="2">
    <source>
        <dbReference type="PROSITE" id="PS50172"/>
    </source>
</evidence>
<organism evidence="3">
    <name type="scientific">Tetraselmis sp. GSL018</name>
    <dbReference type="NCBI Taxonomy" id="582737"/>
    <lineage>
        <taxon>Eukaryota</taxon>
        <taxon>Viridiplantae</taxon>
        <taxon>Chlorophyta</taxon>
        <taxon>core chlorophytes</taxon>
        <taxon>Chlorodendrophyceae</taxon>
        <taxon>Chlorodendrales</taxon>
        <taxon>Chlorodendraceae</taxon>
        <taxon>Tetraselmis</taxon>
    </lineage>
</organism>
<protein>
    <recommendedName>
        <fullName evidence="2">BRCT domain-containing protein</fullName>
    </recommendedName>
</protein>
<dbReference type="Pfam" id="PF12738">
    <property type="entry name" value="PTCB-BRCT"/>
    <property type="match status" value="1"/>
</dbReference>
<accession>A0A061RQZ5</accession>
<proteinExistence type="predicted"/>
<dbReference type="Gene3D" id="3.40.50.10190">
    <property type="entry name" value="BRCT domain"/>
    <property type="match status" value="1"/>
</dbReference>
<name>A0A061RQZ5_9CHLO</name>
<reference evidence="3" key="1">
    <citation type="submission" date="2014-05" db="EMBL/GenBank/DDBJ databases">
        <title>The transcriptome of the halophilic microalga Tetraselmis sp. GSL018 isolated from the Great Salt Lake, Utah.</title>
        <authorList>
            <person name="Jinkerson R.E."/>
            <person name="D'Adamo S."/>
            <person name="Posewitz M.C."/>
        </authorList>
    </citation>
    <scope>NUCLEOTIDE SEQUENCE</scope>
    <source>
        <strain evidence="3">GSL018</strain>
    </source>
</reference>
<dbReference type="InterPro" id="IPR001357">
    <property type="entry name" value="BRCT_dom"/>
</dbReference>
<dbReference type="AlphaFoldDB" id="A0A061RQZ5"/>
<dbReference type="SUPFAM" id="SSF52113">
    <property type="entry name" value="BRCT domain"/>
    <property type="match status" value="1"/>
</dbReference>